<keyword evidence="2" id="KW-1185">Reference proteome</keyword>
<dbReference type="Pfam" id="PF06569">
    <property type="entry name" value="DUF1128"/>
    <property type="match status" value="1"/>
</dbReference>
<dbReference type="AlphaFoldDB" id="A0A366EHK3"/>
<sequence>MSRLDEATKENLDYMLKEIANKLQVVNQSIMDPADYDLNKYDQLKLLYDVLRQKGKLSVSETQAFVQELASIRK</sequence>
<dbReference type="RefSeq" id="WP_281269218.1">
    <property type="nucleotide sequence ID" value="NZ_BAABQN010000001.1"/>
</dbReference>
<protein>
    <submittedName>
        <fullName evidence="1">Uncharacterized protein YfkK (UPF0435 family)</fullName>
    </submittedName>
</protein>
<dbReference type="EMBL" id="QNRI01000001">
    <property type="protein sequence ID" value="RBP01828.1"/>
    <property type="molecule type" value="Genomic_DNA"/>
</dbReference>
<dbReference type="InterPro" id="IPR009507">
    <property type="entry name" value="UPF0435"/>
</dbReference>
<accession>A0A366EHK3</accession>
<evidence type="ECO:0000313" key="2">
    <source>
        <dbReference type="Proteomes" id="UP000252254"/>
    </source>
</evidence>
<reference evidence="1 2" key="1">
    <citation type="submission" date="2018-06" db="EMBL/GenBank/DDBJ databases">
        <title>Genomic Encyclopedia of Type Strains, Phase IV (KMG-IV): sequencing the most valuable type-strain genomes for metagenomic binning, comparative biology and taxonomic classification.</title>
        <authorList>
            <person name="Goeker M."/>
        </authorList>
    </citation>
    <scope>NUCLEOTIDE SEQUENCE [LARGE SCALE GENOMIC DNA]</scope>
    <source>
        <strain evidence="1 2">DSM 15140</strain>
    </source>
</reference>
<dbReference type="Proteomes" id="UP000252254">
    <property type="component" value="Unassembled WGS sequence"/>
</dbReference>
<proteinExistence type="predicted"/>
<evidence type="ECO:0000313" key="1">
    <source>
        <dbReference type="EMBL" id="RBP01828.1"/>
    </source>
</evidence>
<comment type="caution">
    <text evidence="1">The sequence shown here is derived from an EMBL/GenBank/DDBJ whole genome shotgun (WGS) entry which is preliminary data.</text>
</comment>
<gene>
    <name evidence="1" type="ORF">DES48_101572</name>
</gene>
<name>A0A366EHK3_9BACI</name>
<dbReference type="STRING" id="200904.GCA_900168775_01539"/>
<organism evidence="1 2">
    <name type="scientific">Paraliobacillus ryukyuensis</name>
    <dbReference type="NCBI Taxonomy" id="200904"/>
    <lineage>
        <taxon>Bacteria</taxon>
        <taxon>Bacillati</taxon>
        <taxon>Bacillota</taxon>
        <taxon>Bacilli</taxon>
        <taxon>Bacillales</taxon>
        <taxon>Bacillaceae</taxon>
        <taxon>Paraliobacillus</taxon>
    </lineage>
</organism>